<accession>A0A8I1EHP5</accession>
<sequence>MEDRTDSVPTQLELDRVSTSILNNPAGSGGVAVFLAIVSFFALVTSMKQDGNPILLAVAGITGFLAILIAVLMVRTVRTGKKILAAMEKIEEMQAEMDRAKASSN</sequence>
<dbReference type="AlphaFoldDB" id="A0A8I1EHP5"/>
<feature type="transmembrane region" description="Helical" evidence="1">
    <location>
        <begin position="21"/>
        <end position="42"/>
    </location>
</feature>
<feature type="transmembrane region" description="Helical" evidence="1">
    <location>
        <begin position="54"/>
        <end position="74"/>
    </location>
</feature>
<keyword evidence="1" id="KW-1133">Transmembrane helix</keyword>
<evidence type="ECO:0000313" key="2">
    <source>
        <dbReference type="EMBL" id="MBI6885826.1"/>
    </source>
</evidence>
<keyword evidence="1" id="KW-0812">Transmembrane</keyword>
<comment type="caution">
    <text evidence="2">The sequence shown here is derived from an EMBL/GenBank/DDBJ whole genome shotgun (WGS) entry which is preliminary data.</text>
</comment>
<dbReference type="Proteomes" id="UP000637061">
    <property type="component" value="Unassembled WGS sequence"/>
</dbReference>
<name>A0A8I1EHP5_PSEPU</name>
<protein>
    <submittedName>
        <fullName evidence="2">Uncharacterized protein</fullName>
    </submittedName>
</protein>
<organism evidence="2 3">
    <name type="scientific">Pseudomonas putida</name>
    <name type="common">Arthrobacter siderocapsulatus</name>
    <dbReference type="NCBI Taxonomy" id="303"/>
    <lineage>
        <taxon>Bacteria</taxon>
        <taxon>Pseudomonadati</taxon>
        <taxon>Pseudomonadota</taxon>
        <taxon>Gammaproteobacteria</taxon>
        <taxon>Pseudomonadales</taxon>
        <taxon>Pseudomonadaceae</taxon>
        <taxon>Pseudomonas</taxon>
    </lineage>
</organism>
<keyword evidence="1" id="KW-0472">Membrane</keyword>
<proteinExistence type="predicted"/>
<evidence type="ECO:0000256" key="1">
    <source>
        <dbReference type="SAM" id="Phobius"/>
    </source>
</evidence>
<reference evidence="2" key="1">
    <citation type="submission" date="2020-12" db="EMBL/GenBank/DDBJ databases">
        <title>Enhanced detection system for hospital associated transmission using whole genome sequencing surveillance.</title>
        <authorList>
            <person name="Harrison L.H."/>
            <person name="Van Tyne D."/>
            <person name="Marsh J.W."/>
            <person name="Griffith M.P."/>
            <person name="Snyder D.J."/>
            <person name="Cooper V.S."/>
            <person name="Mustapha M."/>
        </authorList>
    </citation>
    <scope>NUCLEOTIDE SEQUENCE</scope>
    <source>
        <strain evidence="2">PSB00042</strain>
    </source>
</reference>
<dbReference type="RefSeq" id="WP_198747753.1">
    <property type="nucleotide sequence ID" value="NZ_JAEHTE010000023.1"/>
</dbReference>
<dbReference type="EMBL" id="JAEHTE010000023">
    <property type="protein sequence ID" value="MBI6885826.1"/>
    <property type="molecule type" value="Genomic_DNA"/>
</dbReference>
<gene>
    <name evidence="2" type="ORF">JEU22_18115</name>
</gene>
<evidence type="ECO:0000313" key="3">
    <source>
        <dbReference type="Proteomes" id="UP000637061"/>
    </source>
</evidence>